<keyword evidence="4" id="KW-1185">Reference proteome</keyword>
<proteinExistence type="inferred from homology"/>
<dbReference type="AlphaFoldDB" id="A0ABD1J2B0"/>
<sequence length="221" mass="25723">MAHQSYQPVLPCVSKFLQYRWDQNSYDIHRKKVSSAKATISRTPPKTYTHINNNSKEKKLKEDRISVIERDNHMLLEKISHIMRTTGRVDNKNDFISKRICSEKRQQDLLRITEENLKILNRLSQCGPNYSIQRWHDDWLKTTTLMESIGRYPRVNSVQSQKGAAWSAKRHVTGAQMRKCTEPGTQPCVVKDDSSISQEEKNTDYQDQENADASEHKTTTE</sequence>
<comment type="similarity">
    <text evidence="1">Belongs to the CFAP97 family.</text>
</comment>
<feature type="compositionally biased region" description="Basic and acidic residues" evidence="2">
    <location>
        <begin position="190"/>
        <end position="204"/>
    </location>
</feature>
<name>A0ABD1J2B0_9TELE</name>
<dbReference type="InterPro" id="IPR038792">
    <property type="entry name" value="CFAP97D1/2"/>
</dbReference>
<dbReference type="EMBL" id="JBHFQA010000020">
    <property type="protein sequence ID" value="KAL2081332.1"/>
    <property type="molecule type" value="Genomic_DNA"/>
</dbReference>
<comment type="caution">
    <text evidence="3">The sequence shown here is derived from an EMBL/GenBank/DDBJ whole genome shotgun (WGS) entry which is preliminary data.</text>
</comment>
<feature type="region of interest" description="Disordered" evidence="2">
    <location>
        <begin position="175"/>
        <end position="221"/>
    </location>
</feature>
<protein>
    <submittedName>
        <fullName evidence="3">Uncharacterized protein</fullName>
    </submittedName>
</protein>
<evidence type="ECO:0000313" key="3">
    <source>
        <dbReference type="EMBL" id="KAL2081332.1"/>
    </source>
</evidence>
<gene>
    <name evidence="3" type="ORF">ACEWY4_023185</name>
</gene>
<dbReference type="PANTHER" id="PTHR33768:SF7">
    <property type="entry name" value="CFAP97 DOMAIN CONTAINING 2"/>
    <property type="match status" value="1"/>
</dbReference>
<dbReference type="Pfam" id="PF13879">
    <property type="entry name" value="Hmw_CFAP97"/>
    <property type="match status" value="1"/>
</dbReference>
<evidence type="ECO:0000256" key="1">
    <source>
        <dbReference type="ARBA" id="ARBA00008315"/>
    </source>
</evidence>
<dbReference type="PANTHER" id="PTHR33768">
    <property type="entry name" value="MIP11318P"/>
    <property type="match status" value="1"/>
</dbReference>
<organism evidence="3 4">
    <name type="scientific">Coilia grayii</name>
    <name type="common">Gray's grenadier anchovy</name>
    <dbReference type="NCBI Taxonomy" id="363190"/>
    <lineage>
        <taxon>Eukaryota</taxon>
        <taxon>Metazoa</taxon>
        <taxon>Chordata</taxon>
        <taxon>Craniata</taxon>
        <taxon>Vertebrata</taxon>
        <taxon>Euteleostomi</taxon>
        <taxon>Actinopterygii</taxon>
        <taxon>Neopterygii</taxon>
        <taxon>Teleostei</taxon>
        <taxon>Clupei</taxon>
        <taxon>Clupeiformes</taxon>
        <taxon>Clupeoidei</taxon>
        <taxon>Engraulidae</taxon>
        <taxon>Coilinae</taxon>
        <taxon>Coilia</taxon>
    </lineage>
</organism>
<dbReference type="Proteomes" id="UP001591681">
    <property type="component" value="Unassembled WGS sequence"/>
</dbReference>
<reference evidence="3 4" key="1">
    <citation type="submission" date="2024-09" db="EMBL/GenBank/DDBJ databases">
        <title>A chromosome-level genome assembly of Gray's grenadier anchovy, Coilia grayii.</title>
        <authorList>
            <person name="Fu Z."/>
        </authorList>
    </citation>
    <scope>NUCLEOTIDE SEQUENCE [LARGE SCALE GENOMIC DNA]</scope>
    <source>
        <strain evidence="3">G4</strain>
        <tissue evidence="3">Muscle</tissue>
    </source>
</reference>
<accession>A0ABD1J2B0</accession>
<evidence type="ECO:0000256" key="2">
    <source>
        <dbReference type="SAM" id="MobiDB-lite"/>
    </source>
</evidence>
<evidence type="ECO:0000313" key="4">
    <source>
        <dbReference type="Proteomes" id="UP001591681"/>
    </source>
</evidence>
<dbReference type="InterPro" id="IPR029488">
    <property type="entry name" value="Hmw/CFAP97"/>
</dbReference>